<dbReference type="GO" id="GO:0000724">
    <property type="term" value="P:double-strand break repair via homologous recombination"/>
    <property type="evidence" value="ECO:0007669"/>
    <property type="project" value="TreeGrafter"/>
</dbReference>
<feature type="region of interest" description="Disordered" evidence="14">
    <location>
        <begin position="521"/>
        <end position="567"/>
    </location>
</feature>
<evidence type="ECO:0000256" key="2">
    <source>
        <dbReference type="ARBA" id="ARBA00005755"/>
    </source>
</evidence>
<evidence type="ECO:0000256" key="10">
    <source>
        <dbReference type="ARBA" id="ARBA00023014"/>
    </source>
</evidence>
<evidence type="ECO:0000313" key="20">
    <source>
        <dbReference type="EMBL" id="CAB3369259.1"/>
    </source>
</evidence>
<dbReference type="PROSITE" id="PS00116">
    <property type="entry name" value="DNA_POLYMERASE_B"/>
    <property type="match status" value="1"/>
</dbReference>
<keyword evidence="9 13" id="KW-0408">Iron</keyword>
<dbReference type="InterPro" id="IPR056447">
    <property type="entry name" value="REV3_N"/>
</dbReference>
<dbReference type="Pfam" id="PF24055">
    <property type="entry name" value="POL3_N"/>
    <property type="match status" value="1"/>
</dbReference>
<protein>
    <recommendedName>
        <fullName evidence="13">DNA polymerase</fullName>
        <ecNumber evidence="13">2.7.7.7</ecNumber>
    </recommendedName>
</protein>
<comment type="catalytic activity">
    <reaction evidence="12 13">
        <text>DNA(n) + a 2'-deoxyribonucleoside 5'-triphosphate = DNA(n+1) + diphosphate</text>
        <dbReference type="Rhea" id="RHEA:22508"/>
        <dbReference type="Rhea" id="RHEA-COMP:17339"/>
        <dbReference type="Rhea" id="RHEA-COMP:17340"/>
        <dbReference type="ChEBI" id="CHEBI:33019"/>
        <dbReference type="ChEBI" id="CHEBI:61560"/>
        <dbReference type="ChEBI" id="CHEBI:173112"/>
        <dbReference type="EC" id="2.7.7.7"/>
    </reaction>
</comment>
<dbReference type="PRINTS" id="PR00106">
    <property type="entry name" value="DNAPOLB"/>
</dbReference>
<dbReference type="GO" id="GO:0000166">
    <property type="term" value="F:nucleotide binding"/>
    <property type="evidence" value="ECO:0007669"/>
    <property type="project" value="InterPro"/>
</dbReference>
<evidence type="ECO:0000256" key="6">
    <source>
        <dbReference type="ARBA" id="ARBA00022763"/>
    </source>
</evidence>
<feature type="compositionally biased region" description="Basic residues" evidence="14">
    <location>
        <begin position="446"/>
        <end position="455"/>
    </location>
</feature>
<evidence type="ECO:0000256" key="11">
    <source>
        <dbReference type="ARBA" id="ARBA00023204"/>
    </source>
</evidence>
<keyword evidence="21" id="KW-1185">Reference proteome</keyword>
<dbReference type="InterPro" id="IPR025687">
    <property type="entry name" value="Znf-C4pol"/>
</dbReference>
<comment type="subcellular location">
    <subcellularLocation>
        <location evidence="13">Nucleus</location>
    </subcellularLocation>
</comment>
<feature type="region of interest" description="Disordered" evidence="14">
    <location>
        <begin position="757"/>
        <end position="835"/>
    </location>
</feature>
<evidence type="ECO:0000256" key="7">
    <source>
        <dbReference type="ARBA" id="ARBA00022833"/>
    </source>
</evidence>
<evidence type="ECO:0000313" key="21">
    <source>
        <dbReference type="Proteomes" id="UP000494165"/>
    </source>
</evidence>
<accession>A0A8S1CLY1</accession>
<feature type="compositionally biased region" description="Acidic residues" evidence="14">
    <location>
        <begin position="380"/>
        <end position="389"/>
    </location>
</feature>
<keyword evidence="3 13" id="KW-0808">Transferase</keyword>
<dbReference type="SMART" id="SM00486">
    <property type="entry name" value="POLBc"/>
    <property type="match status" value="1"/>
</dbReference>
<dbReference type="GO" id="GO:0003677">
    <property type="term" value="F:DNA binding"/>
    <property type="evidence" value="ECO:0007669"/>
    <property type="project" value="UniProtKB-KW"/>
</dbReference>
<comment type="similarity">
    <text evidence="2 13">Belongs to the DNA polymerase type-B family.</text>
</comment>
<organism evidence="20 21">
    <name type="scientific">Cloeon dipterum</name>
    <dbReference type="NCBI Taxonomy" id="197152"/>
    <lineage>
        <taxon>Eukaryota</taxon>
        <taxon>Metazoa</taxon>
        <taxon>Ecdysozoa</taxon>
        <taxon>Arthropoda</taxon>
        <taxon>Hexapoda</taxon>
        <taxon>Insecta</taxon>
        <taxon>Pterygota</taxon>
        <taxon>Palaeoptera</taxon>
        <taxon>Ephemeroptera</taxon>
        <taxon>Pisciforma</taxon>
        <taxon>Baetidae</taxon>
        <taxon>Cloeon</taxon>
    </lineage>
</organism>
<dbReference type="OrthoDB" id="2414538at2759"/>
<feature type="compositionally biased region" description="Basic and acidic residues" evidence="14">
    <location>
        <begin position="661"/>
        <end position="673"/>
    </location>
</feature>
<dbReference type="InterPro" id="IPR017964">
    <property type="entry name" value="DNA-dir_DNA_pol_B_CS"/>
</dbReference>
<dbReference type="PANTHER" id="PTHR45812:SF1">
    <property type="entry name" value="DNA POLYMERASE ZETA CATALYTIC SUBUNIT"/>
    <property type="match status" value="1"/>
</dbReference>
<keyword evidence="4 13" id="KW-0548">Nucleotidyltransferase</keyword>
<evidence type="ECO:0000259" key="18">
    <source>
        <dbReference type="Pfam" id="PF24055"/>
    </source>
</evidence>
<evidence type="ECO:0000256" key="13">
    <source>
        <dbReference type="RuleBase" id="RU000442"/>
    </source>
</evidence>
<proteinExistence type="inferred from homology"/>
<keyword evidence="5 13" id="KW-0479">Metal-binding</keyword>
<evidence type="ECO:0000256" key="14">
    <source>
        <dbReference type="SAM" id="MobiDB-lite"/>
    </source>
</evidence>
<evidence type="ECO:0000256" key="1">
    <source>
        <dbReference type="ARBA" id="ARBA00001966"/>
    </source>
</evidence>
<dbReference type="InterPro" id="IPR056435">
    <property type="entry name" value="DPOD/Z_N"/>
</dbReference>
<evidence type="ECO:0000256" key="9">
    <source>
        <dbReference type="ARBA" id="ARBA00023004"/>
    </source>
</evidence>
<keyword evidence="13" id="KW-0235">DNA replication</keyword>
<evidence type="ECO:0000259" key="16">
    <source>
        <dbReference type="Pfam" id="PF03104"/>
    </source>
</evidence>
<dbReference type="GO" id="GO:0016035">
    <property type="term" value="C:zeta DNA polymerase complex"/>
    <property type="evidence" value="ECO:0007669"/>
    <property type="project" value="InterPro"/>
</dbReference>
<keyword evidence="10 13" id="KW-0411">Iron-sulfur</keyword>
<dbReference type="InterPro" id="IPR042087">
    <property type="entry name" value="DNA_pol_B_thumb"/>
</dbReference>
<keyword evidence="13" id="KW-0238">DNA-binding</keyword>
<dbReference type="InterPro" id="IPR030559">
    <property type="entry name" value="PolZ_Rev3"/>
</dbReference>
<dbReference type="Pfam" id="PF14260">
    <property type="entry name" value="zf-C4pol"/>
    <property type="match status" value="1"/>
</dbReference>
<feature type="domain" description="C4-type zinc-finger of DNA polymerase delta" evidence="17">
    <location>
        <begin position="1615"/>
        <end position="1682"/>
    </location>
</feature>
<dbReference type="GO" id="GO:0008270">
    <property type="term" value="F:zinc ion binding"/>
    <property type="evidence" value="ECO:0007669"/>
    <property type="project" value="UniProtKB-KW"/>
</dbReference>
<dbReference type="FunFam" id="1.10.287.690:FF:000002">
    <property type="entry name" value="DNA polymerase zeta"/>
    <property type="match status" value="1"/>
</dbReference>
<gene>
    <name evidence="20" type="ORF">CLODIP_2_CD05714</name>
</gene>
<reference evidence="20 21" key="1">
    <citation type="submission" date="2020-04" db="EMBL/GenBank/DDBJ databases">
        <authorList>
            <person name="Alioto T."/>
            <person name="Alioto T."/>
            <person name="Gomez Garrido J."/>
        </authorList>
    </citation>
    <scope>NUCLEOTIDE SEQUENCE [LARGE SCALE GENOMIC DNA]</scope>
</reference>
<dbReference type="Gene3D" id="3.30.420.10">
    <property type="entry name" value="Ribonuclease H-like superfamily/Ribonuclease H"/>
    <property type="match status" value="1"/>
</dbReference>
<dbReference type="Gene3D" id="1.10.132.60">
    <property type="entry name" value="DNA polymerase family B, C-terminal domain"/>
    <property type="match status" value="1"/>
</dbReference>
<feature type="domain" description="DNA polymerase zeta catalytic subunit N-terminal" evidence="19">
    <location>
        <begin position="3"/>
        <end position="56"/>
    </location>
</feature>
<feature type="region of interest" description="Disordered" evidence="14">
    <location>
        <begin position="648"/>
        <end position="675"/>
    </location>
</feature>
<feature type="domain" description="DNA-directed DNA polymerase family B multifunctional" evidence="15">
    <location>
        <begin position="1148"/>
        <end position="1548"/>
    </location>
</feature>
<name>A0A8S1CLY1_9INSE</name>
<dbReference type="GO" id="GO:0051539">
    <property type="term" value="F:4 iron, 4 sulfur cluster binding"/>
    <property type="evidence" value="ECO:0007669"/>
    <property type="project" value="UniProtKB-KW"/>
</dbReference>
<dbReference type="PANTHER" id="PTHR45812">
    <property type="entry name" value="DNA POLYMERASE ZETA CATALYTIC SUBUNIT"/>
    <property type="match status" value="1"/>
</dbReference>
<evidence type="ECO:0000256" key="12">
    <source>
        <dbReference type="ARBA" id="ARBA00049244"/>
    </source>
</evidence>
<keyword evidence="6" id="KW-0227">DNA damage</keyword>
<comment type="cofactor">
    <cofactor evidence="1 13">
        <name>[4Fe-4S] cluster</name>
        <dbReference type="ChEBI" id="CHEBI:49883"/>
    </cofactor>
</comment>
<dbReference type="Pfam" id="PF24065">
    <property type="entry name" value="REV3_N"/>
    <property type="match status" value="1"/>
</dbReference>
<dbReference type="InterPro" id="IPR012337">
    <property type="entry name" value="RNaseH-like_sf"/>
</dbReference>
<dbReference type="InterPro" id="IPR036397">
    <property type="entry name" value="RNaseH_sf"/>
</dbReference>
<dbReference type="GO" id="GO:0005634">
    <property type="term" value="C:nucleus"/>
    <property type="evidence" value="ECO:0007669"/>
    <property type="project" value="UniProtKB-SubCell"/>
</dbReference>
<keyword evidence="11" id="KW-0234">DNA repair</keyword>
<dbReference type="Gene3D" id="3.30.342.10">
    <property type="entry name" value="DNA Polymerase, chain B, domain 1"/>
    <property type="match status" value="1"/>
</dbReference>
<evidence type="ECO:0000259" key="19">
    <source>
        <dbReference type="Pfam" id="PF24065"/>
    </source>
</evidence>
<dbReference type="CDD" id="cd05534">
    <property type="entry name" value="POLBc_zeta"/>
    <property type="match status" value="1"/>
</dbReference>
<evidence type="ECO:0000256" key="5">
    <source>
        <dbReference type="ARBA" id="ARBA00022723"/>
    </source>
</evidence>
<dbReference type="EMBL" id="CADEPI010000044">
    <property type="protein sequence ID" value="CAB3369259.1"/>
    <property type="molecule type" value="Genomic_DNA"/>
</dbReference>
<feature type="compositionally biased region" description="Polar residues" evidence="14">
    <location>
        <begin position="392"/>
        <end position="401"/>
    </location>
</feature>
<feature type="compositionally biased region" description="Polar residues" evidence="14">
    <location>
        <begin position="256"/>
        <end position="270"/>
    </location>
</feature>
<keyword evidence="8 13" id="KW-0239">DNA-directed DNA polymerase</keyword>
<dbReference type="GO" id="GO:0042276">
    <property type="term" value="P:error-prone translesion synthesis"/>
    <property type="evidence" value="ECO:0007669"/>
    <property type="project" value="TreeGrafter"/>
</dbReference>
<feature type="region of interest" description="Disordered" evidence="14">
    <location>
        <begin position="434"/>
        <end position="455"/>
    </location>
</feature>
<dbReference type="Pfam" id="PF00136">
    <property type="entry name" value="DNA_pol_B"/>
    <property type="match status" value="1"/>
</dbReference>
<keyword evidence="7 13" id="KW-0862">Zinc</keyword>
<keyword evidence="13" id="KW-0004">4Fe-4S</keyword>
<comment type="caution">
    <text evidence="20">The sequence shown here is derived from an EMBL/GenBank/DDBJ whole genome shotgun (WGS) entry which is preliminary data.</text>
</comment>
<evidence type="ECO:0000256" key="8">
    <source>
        <dbReference type="ARBA" id="ARBA00022932"/>
    </source>
</evidence>
<dbReference type="SUPFAM" id="SSF53098">
    <property type="entry name" value="Ribonuclease H-like"/>
    <property type="match status" value="1"/>
</dbReference>
<keyword evidence="13" id="KW-0539">Nucleus</keyword>
<feature type="compositionally biased region" description="Acidic residues" evidence="14">
    <location>
        <begin position="405"/>
        <end position="415"/>
    </location>
</feature>
<feature type="domain" description="DNA polymerase delta/zeta catalytic subunit N-terminal" evidence="18">
    <location>
        <begin position="57"/>
        <end position="134"/>
    </location>
</feature>
<dbReference type="SUPFAM" id="SSF56672">
    <property type="entry name" value="DNA/RNA polymerases"/>
    <property type="match status" value="1"/>
</dbReference>
<evidence type="ECO:0000259" key="17">
    <source>
        <dbReference type="Pfam" id="PF14260"/>
    </source>
</evidence>
<evidence type="ECO:0000256" key="3">
    <source>
        <dbReference type="ARBA" id="ARBA00022679"/>
    </source>
</evidence>
<feature type="domain" description="DNA-directed DNA polymerase family B exonuclease" evidence="16">
    <location>
        <begin position="980"/>
        <end position="1085"/>
    </location>
</feature>
<dbReference type="InterPro" id="IPR006134">
    <property type="entry name" value="DNA-dir_DNA_pol_B_multi_dom"/>
</dbReference>
<dbReference type="InterPro" id="IPR006172">
    <property type="entry name" value="DNA-dir_DNA_pol_B"/>
</dbReference>
<dbReference type="Pfam" id="PF03104">
    <property type="entry name" value="DNA_pol_B_exo1"/>
    <property type="match status" value="1"/>
</dbReference>
<evidence type="ECO:0000259" key="15">
    <source>
        <dbReference type="Pfam" id="PF00136"/>
    </source>
</evidence>
<feature type="compositionally biased region" description="Polar residues" evidence="14">
    <location>
        <begin position="807"/>
        <end position="816"/>
    </location>
</feature>
<keyword evidence="13" id="KW-0863">Zinc-finger</keyword>
<dbReference type="FunFam" id="3.30.342.10:FF:000002">
    <property type="entry name" value="DNA polymerase zeta catalytic subunit isoform X1"/>
    <property type="match status" value="1"/>
</dbReference>
<dbReference type="Proteomes" id="UP000494165">
    <property type="component" value="Unassembled WGS sequence"/>
</dbReference>
<dbReference type="Gene3D" id="1.10.287.690">
    <property type="entry name" value="Helix hairpin bin"/>
    <property type="match status" value="1"/>
</dbReference>
<feature type="compositionally biased region" description="Polar residues" evidence="14">
    <location>
        <begin position="545"/>
        <end position="559"/>
    </location>
</feature>
<dbReference type="GO" id="GO:0006260">
    <property type="term" value="P:DNA replication"/>
    <property type="evidence" value="ECO:0007669"/>
    <property type="project" value="UniProtKB-KW"/>
</dbReference>
<feature type="region of interest" description="Disordered" evidence="14">
    <location>
        <begin position="244"/>
        <end position="274"/>
    </location>
</feature>
<dbReference type="InterPro" id="IPR006133">
    <property type="entry name" value="DNA-dir_DNA_pol_B_exonuc"/>
</dbReference>
<dbReference type="InterPro" id="IPR043502">
    <property type="entry name" value="DNA/RNA_pol_sf"/>
</dbReference>
<evidence type="ECO:0000256" key="4">
    <source>
        <dbReference type="ARBA" id="ARBA00022695"/>
    </source>
</evidence>
<dbReference type="EC" id="2.7.7.7" evidence="13"/>
<sequence>MALSIRLTVCDFYLAPPKIGLDPTFSEFRGSAVTQVPVLRIFGSTSTGSKACLHVHGVFPYMYIPYDGVENAQQQQYLLANALDKAINISFGQTNSTAKHVFKIVLVSGVPFYGYHEKEHQFFKIYFYNPNLIKKAAELLQNGSVLGRMFQPHEAHLPFTLQFMIDYNLQGMHMVNCANLQYRTSQESNPDDPADRNHLLQNVKVSSCEVEADVVAEDILNRINNNSSQGVVNPGLAALWEDEQQRRRDQGRETQPTPLTTQTRNPSGPSVSEEFHRCRLSEKLANVGEDSISSSQSSFFYPAEAPEGLINASFVEQHSSRMSDATLTQHSTELSNSQPRDILMNTLDEELLDVLDALAKSQKEDNIEVGALEEQTAQELGDDDDEEESREMSQPFNSTTFIDIDSSDDDDDDESNQSVIDIFEDSTEFENKLAQLDGSDDNHKPDSRRRRLGVRRCLKRTNANSTPDDWLMQEINNVLERPQELDQFQGQLHSLQDLMIPEGNLAMELLNEEEETKDVPNAIAQPQPGSSKMAGNEQKELFDESLSTVQSQSGPSETKASVKEQHLGPTSVEKECKEPAFEVTVSKKTLGICRGRKKLNLCFDVNSPTALLETNGSEKLKEKIELKECFVRLEKLKLPLTSKAQNVEIKSQNASDETEDGAQKNHQSVENRGTETPTILTNVRVSHSLTEEAVNVIKEAHQQSISSNGGVRSITTLSNDVIEDMEPLLISDGDDGDIVLIQVIHGASTLNLKTQEFTESSQHTPKKTRLSLSLTPLSKRERRSKRRERRRKLQYQGMTMNEIMLMNSPQSKNDCSQAKKEPDKYTNSSSDESQDISGMKSFYNFSIPANNILIEPAQPPPKNLELSEYDFQAIKFQPPFYSEPDDGNQPLSSAPCHLPDYTSYWNTTGDLGFDSKEKRTVIIEPLLPPPKPEQLLATGNVKEPTPDLSEMDNLQQARAVVHENHLNVMHLEVLAASREELLARWVDEKEVPILQTENPDILMGYEIEMHSWGYVVQRAARIGLNLPNIMSRVPKTESHEARHMDVSQGAIVEYSDLKIPGRVVLNLWRLLRHEVALQNYSLESVSFHLLRQRLPHHPDSLLMSWWSETKRCFLVSTHLLTRLLTCHRILCNLDLLGRTSELAKLFGIQFSEVLSRGSQFRVESMMLRLAKPRNFVPVSPAVTQKAMMKAPECIALVMEPKSLFYEDPVAVLDFQSLYPSVIIAHNLCFSTCLGRVELLGKDDPFEFGCTILKVDPRKLKKLDPFVSPNGVAFVQKSVRQGILPAMLSEILETRLMVKQSLKFNKKDETLAKVLHARQLGLKLIANVTYGYTAANFSGRMPCIEVGDSVVSKGREILERAISMVNQNRHIWGGEVVYGDTDSMFVLFRGKTRQEAFYMAEKIADAVTRDNPNPVKLKMEKVYQPCILQTKKRYVGFMYESKHQEEPVYEAKGIETVRRDGCPAVSKLLEKCLRILFTTKDLSLVKSYTINYFQQVLLGTVSLQDFIFAKEFRGLSGYRPGACVPALELARQWVRVDRRAEPRRSERVPPHQLLDDPALRLNAEYYLTRALVPPLARCFNLLAVDVSGWLADMPRRTVVGLTGKGSIAHFFGSLECPICRSQTRAGLCQECRMQPQMAAVRLGELVRASERARQAVDDLCGSCCGRRFDLECDSLACPVMYRRRREIADDGVFRLKQCLQDLSF</sequence>
<dbReference type="GO" id="GO:0003887">
    <property type="term" value="F:DNA-directed DNA polymerase activity"/>
    <property type="evidence" value="ECO:0007669"/>
    <property type="project" value="UniProtKB-KW"/>
</dbReference>
<feature type="region of interest" description="Disordered" evidence="14">
    <location>
        <begin position="366"/>
        <end position="416"/>
    </location>
</feature>
<feature type="compositionally biased region" description="Basic residues" evidence="14">
    <location>
        <begin position="780"/>
        <end position="793"/>
    </location>
</feature>
<dbReference type="InterPro" id="IPR023211">
    <property type="entry name" value="DNA_pol_palm_dom_sf"/>
</dbReference>
<dbReference type="Gene3D" id="3.90.1600.10">
    <property type="entry name" value="Palm domain of DNA polymerase"/>
    <property type="match status" value="1"/>
</dbReference>